<dbReference type="AlphaFoldDB" id="A0A3N9WIM6"/>
<dbReference type="PANTHER" id="PTHR33841">
    <property type="entry name" value="DNA METHYLTRANSFERASE YEEA-RELATED"/>
    <property type="match status" value="1"/>
</dbReference>
<dbReference type="InterPro" id="IPR050953">
    <property type="entry name" value="N4_N6_ade-DNA_methylase"/>
</dbReference>
<comment type="catalytic activity">
    <reaction evidence="5">
        <text>a 2'-deoxyadenosine in DNA + S-adenosyl-L-methionine = an N(6)-methyl-2'-deoxyadenosine in DNA + S-adenosyl-L-homocysteine + H(+)</text>
        <dbReference type="Rhea" id="RHEA:15197"/>
        <dbReference type="Rhea" id="RHEA-COMP:12418"/>
        <dbReference type="Rhea" id="RHEA-COMP:12419"/>
        <dbReference type="ChEBI" id="CHEBI:15378"/>
        <dbReference type="ChEBI" id="CHEBI:57856"/>
        <dbReference type="ChEBI" id="CHEBI:59789"/>
        <dbReference type="ChEBI" id="CHEBI:90615"/>
        <dbReference type="ChEBI" id="CHEBI:90616"/>
        <dbReference type="EC" id="2.1.1.72"/>
    </reaction>
</comment>
<evidence type="ECO:0000256" key="5">
    <source>
        <dbReference type="ARBA" id="ARBA00047942"/>
    </source>
</evidence>
<protein>
    <recommendedName>
        <fullName evidence="1">site-specific DNA-methyltransferase (adenine-specific)</fullName>
        <ecNumber evidence="1">2.1.1.72</ecNumber>
    </recommendedName>
</protein>
<dbReference type="PRINTS" id="PR00507">
    <property type="entry name" value="N12N6MTFRASE"/>
</dbReference>
<sequence>MLQCHKPARTARDRAITRISFAAAHYLGASALVKVCPLPILWRNADVMPDLLLVAAMSEAVKSVGAERPLGSRGSRVELSNSGSAELTPTATAVLAAVPAWWRAQAAAAGLAGRWLDVAQAVPAAPPVALPLDTPLTESWGSLTPEQVGAAYVEALTPATRSRHGRHYTPPVLAAHLWRLTRTSLGLSPANQRLPGLVRDPACGSGALLLPALREHLRASYHEDPALALAGLPNLIEGVDTDPAAVWITNVVLAAEMLPTLARVPDSRRKPLPVLAAVGDGLAPTERQPRVMIMNPPYGRVRLSEEERRRYAHVLYGHANLYGLFMAAGVDALDEEGVLAALVPTSFTSGRYFSNLRAHVGRQAAMSAVTFVEDRSGVFTSVLQETCLATFERKKRRKTRITSLGSTEKTIASVKVQKADEPWLLPRRSDDAAVAAAASVMTESLGSFGWKASTGPLVWNRRSDDLYAAWGSNRSHVIWAADLDGGILHRDKARDAMRYLALTKPSDGKVMVLDQPAVLVQRTTAPEQTRRIVAAHLDLEALVARHGRVTVENHVNVLRPSGPDPVLTLEAMTRLLATKTMDQVIRCISGSVAVSAYELESIPLPDLEVVRAWNELEGAALEAAVATAYRPEGD</sequence>
<dbReference type="InterPro" id="IPR029063">
    <property type="entry name" value="SAM-dependent_MTases_sf"/>
</dbReference>
<evidence type="ECO:0000256" key="1">
    <source>
        <dbReference type="ARBA" id="ARBA00011900"/>
    </source>
</evidence>
<dbReference type="Proteomes" id="UP000282312">
    <property type="component" value="Unassembled WGS sequence"/>
</dbReference>
<feature type="domain" description="Type II methyltransferase M.TaqI-like" evidence="6">
    <location>
        <begin position="291"/>
        <end position="372"/>
    </location>
</feature>
<dbReference type="GO" id="GO:0032259">
    <property type="term" value="P:methylation"/>
    <property type="evidence" value="ECO:0007669"/>
    <property type="project" value="UniProtKB-KW"/>
</dbReference>
<keyword evidence="4" id="KW-0949">S-adenosyl-L-methionine</keyword>
<dbReference type="InterPro" id="IPR011639">
    <property type="entry name" value="MethylTrfase_TaqI-like_dom"/>
</dbReference>
<dbReference type="PANTHER" id="PTHR33841:SF1">
    <property type="entry name" value="DNA METHYLTRANSFERASE A"/>
    <property type="match status" value="1"/>
</dbReference>
<keyword evidence="8" id="KW-1185">Reference proteome</keyword>
<dbReference type="Pfam" id="PF07669">
    <property type="entry name" value="Eco57I"/>
    <property type="match status" value="1"/>
</dbReference>
<evidence type="ECO:0000256" key="4">
    <source>
        <dbReference type="ARBA" id="ARBA00022691"/>
    </source>
</evidence>
<keyword evidence="2" id="KW-0489">Methyltransferase</keyword>
<dbReference type="EMBL" id="QGSZ01000241">
    <property type="protein sequence ID" value="RQX00499.1"/>
    <property type="molecule type" value="Genomic_DNA"/>
</dbReference>
<evidence type="ECO:0000313" key="8">
    <source>
        <dbReference type="Proteomes" id="UP000282312"/>
    </source>
</evidence>
<comment type="caution">
    <text evidence="7">The sequence shown here is derived from an EMBL/GenBank/DDBJ whole genome shotgun (WGS) entry which is preliminary data.</text>
</comment>
<dbReference type="SUPFAM" id="SSF53335">
    <property type="entry name" value="S-adenosyl-L-methionine-dependent methyltransferases"/>
    <property type="match status" value="1"/>
</dbReference>
<dbReference type="GO" id="GO:0006304">
    <property type="term" value="P:DNA modification"/>
    <property type="evidence" value="ECO:0007669"/>
    <property type="project" value="InterPro"/>
</dbReference>
<dbReference type="EC" id="2.1.1.72" evidence="1"/>
<reference evidence="7 8" key="1">
    <citation type="submission" date="2018-05" db="EMBL/GenBank/DDBJ databases">
        <title>Micromonospora from Atacama Desert.</title>
        <authorList>
            <person name="Carro L."/>
            <person name="Goodfellow M."/>
            <person name="Klenk H.-P."/>
        </authorList>
    </citation>
    <scope>NUCLEOTIDE SEQUENCE [LARGE SCALE GENOMIC DNA]</scope>
    <source>
        <strain evidence="7 8">LB39</strain>
    </source>
</reference>
<accession>A0A3N9WIM6</accession>
<evidence type="ECO:0000256" key="3">
    <source>
        <dbReference type="ARBA" id="ARBA00022679"/>
    </source>
</evidence>
<evidence type="ECO:0000259" key="6">
    <source>
        <dbReference type="Pfam" id="PF07669"/>
    </source>
</evidence>
<dbReference type="GO" id="GO:0009007">
    <property type="term" value="F:site-specific DNA-methyltransferase (adenine-specific) activity"/>
    <property type="evidence" value="ECO:0007669"/>
    <property type="project" value="UniProtKB-EC"/>
</dbReference>
<proteinExistence type="predicted"/>
<keyword evidence="3" id="KW-0808">Transferase</keyword>
<name>A0A3N9WIM6_9ACTN</name>
<evidence type="ECO:0000256" key="2">
    <source>
        <dbReference type="ARBA" id="ARBA00022603"/>
    </source>
</evidence>
<organism evidence="7 8">
    <name type="scientific">Micromonospora inaquosa</name>
    <dbReference type="NCBI Taxonomy" id="2203716"/>
    <lineage>
        <taxon>Bacteria</taxon>
        <taxon>Bacillati</taxon>
        <taxon>Actinomycetota</taxon>
        <taxon>Actinomycetes</taxon>
        <taxon>Micromonosporales</taxon>
        <taxon>Micromonosporaceae</taxon>
        <taxon>Micromonospora</taxon>
    </lineage>
</organism>
<gene>
    <name evidence="7" type="ORF">DLJ59_21155</name>
</gene>
<evidence type="ECO:0000313" key="7">
    <source>
        <dbReference type="EMBL" id="RQX00499.1"/>
    </source>
</evidence>
<dbReference type="Gene3D" id="3.40.50.150">
    <property type="entry name" value="Vaccinia Virus protein VP39"/>
    <property type="match status" value="1"/>
</dbReference>